<dbReference type="SMART" id="SM00448">
    <property type="entry name" value="REC"/>
    <property type="match status" value="1"/>
</dbReference>
<keyword evidence="4 6" id="KW-0238">DNA-binding</keyword>
<protein>
    <submittedName>
        <fullName evidence="6">DNA-binding response regulator</fullName>
    </submittedName>
</protein>
<dbReference type="GO" id="GO:0000156">
    <property type="term" value="F:phosphorelay response regulator activity"/>
    <property type="evidence" value="ECO:0007669"/>
    <property type="project" value="TreeGrafter"/>
</dbReference>
<dbReference type="EMBL" id="CP025120">
    <property type="protein sequence ID" value="AUD78458.1"/>
    <property type="molecule type" value="Genomic_DNA"/>
</dbReference>
<evidence type="ECO:0000256" key="1">
    <source>
        <dbReference type="ARBA" id="ARBA00022553"/>
    </source>
</evidence>
<dbReference type="PROSITE" id="PS51755">
    <property type="entry name" value="OMPR_PHOB"/>
    <property type="match status" value="1"/>
</dbReference>
<dbReference type="SMART" id="SM00862">
    <property type="entry name" value="Trans_reg_C"/>
    <property type="match status" value="1"/>
</dbReference>
<dbReference type="PANTHER" id="PTHR48111">
    <property type="entry name" value="REGULATOR OF RPOS"/>
    <property type="match status" value="1"/>
</dbReference>
<name>A0A2K9B0K2_9GAMM</name>
<dbReference type="CDD" id="cd17574">
    <property type="entry name" value="REC_OmpR"/>
    <property type="match status" value="1"/>
</dbReference>
<reference evidence="6 7" key="1">
    <citation type="submission" date="2017-12" db="EMBL/GenBank/DDBJ databases">
        <title>Kangiella profundi FT102 completed genome.</title>
        <authorList>
            <person name="Xu J."/>
            <person name="Wang J."/>
            <person name="Lu Y."/>
        </authorList>
    </citation>
    <scope>NUCLEOTIDE SEQUENCE [LARGE SCALE GENOMIC DNA]</scope>
    <source>
        <strain evidence="6 7">FT102</strain>
    </source>
</reference>
<evidence type="ECO:0000313" key="6">
    <source>
        <dbReference type="EMBL" id="AUD78458.1"/>
    </source>
</evidence>
<dbReference type="SUPFAM" id="SSF52172">
    <property type="entry name" value="CheY-like"/>
    <property type="match status" value="1"/>
</dbReference>
<keyword evidence="5" id="KW-0804">Transcription</keyword>
<gene>
    <name evidence="6" type="ORF">CW740_04000</name>
</gene>
<dbReference type="InterPro" id="IPR001789">
    <property type="entry name" value="Sig_transdc_resp-reg_receiver"/>
</dbReference>
<evidence type="ECO:0000256" key="3">
    <source>
        <dbReference type="ARBA" id="ARBA00023015"/>
    </source>
</evidence>
<dbReference type="Gene3D" id="1.10.10.10">
    <property type="entry name" value="Winged helix-like DNA-binding domain superfamily/Winged helix DNA-binding domain"/>
    <property type="match status" value="1"/>
</dbReference>
<accession>A0A2K9B0K2</accession>
<dbReference type="KEGG" id="kpd:CW740_04000"/>
<dbReference type="CDD" id="cd00383">
    <property type="entry name" value="trans_reg_C"/>
    <property type="match status" value="1"/>
</dbReference>
<keyword evidence="3" id="KW-0805">Transcription regulation</keyword>
<dbReference type="PROSITE" id="PS50110">
    <property type="entry name" value="RESPONSE_REGULATORY"/>
    <property type="match status" value="1"/>
</dbReference>
<evidence type="ECO:0000256" key="5">
    <source>
        <dbReference type="ARBA" id="ARBA00023163"/>
    </source>
</evidence>
<keyword evidence="7" id="KW-1185">Reference proteome</keyword>
<dbReference type="GO" id="GO:0000976">
    <property type="term" value="F:transcription cis-regulatory region binding"/>
    <property type="evidence" value="ECO:0007669"/>
    <property type="project" value="TreeGrafter"/>
</dbReference>
<dbReference type="Pfam" id="PF00486">
    <property type="entry name" value="Trans_reg_C"/>
    <property type="match status" value="1"/>
</dbReference>
<evidence type="ECO:0000256" key="2">
    <source>
        <dbReference type="ARBA" id="ARBA00023012"/>
    </source>
</evidence>
<evidence type="ECO:0000313" key="7">
    <source>
        <dbReference type="Proteomes" id="UP000232693"/>
    </source>
</evidence>
<dbReference type="InterPro" id="IPR001867">
    <property type="entry name" value="OmpR/PhoB-type_DNA-bd"/>
</dbReference>
<keyword evidence="1" id="KW-0597">Phosphoprotein</keyword>
<proteinExistence type="predicted"/>
<dbReference type="InterPro" id="IPR039420">
    <property type="entry name" value="WalR-like"/>
</dbReference>
<dbReference type="Pfam" id="PF00072">
    <property type="entry name" value="Response_reg"/>
    <property type="match status" value="1"/>
</dbReference>
<dbReference type="OrthoDB" id="9802426at2"/>
<dbReference type="GO" id="GO:0032993">
    <property type="term" value="C:protein-DNA complex"/>
    <property type="evidence" value="ECO:0007669"/>
    <property type="project" value="TreeGrafter"/>
</dbReference>
<dbReference type="InterPro" id="IPR011006">
    <property type="entry name" value="CheY-like_superfamily"/>
</dbReference>
<dbReference type="RefSeq" id="WP_106646329.1">
    <property type="nucleotide sequence ID" value="NZ_BMGO01000002.1"/>
</dbReference>
<dbReference type="PANTHER" id="PTHR48111:SF22">
    <property type="entry name" value="REGULATOR OF RPOS"/>
    <property type="match status" value="1"/>
</dbReference>
<dbReference type="Proteomes" id="UP000232693">
    <property type="component" value="Chromosome"/>
</dbReference>
<sequence>MIEHCKPLKLLLIEDHRDLAKNIGDFFEQLGYIMDFAETGTRGINLSLSNYYDVIILDLMLPGMDGLQVCQQLRHEAKRHIPVLMLTARDTLQDKVTGFQHGADDYLTKPFALEELHMRCLALSKRNQLHKSHIITLGELTIDTQQQLVTRQNIPIELNTMSYRILVLLAEAHPRVVTRSELSEKLWGDDITESDSLRSHIYYLRQALDKPFEKALIRTVHGVGFALNH</sequence>
<dbReference type="Gene3D" id="6.10.250.690">
    <property type="match status" value="1"/>
</dbReference>
<organism evidence="6 7">
    <name type="scientific">Kangiella profundi</name>
    <dbReference type="NCBI Taxonomy" id="1561924"/>
    <lineage>
        <taxon>Bacteria</taxon>
        <taxon>Pseudomonadati</taxon>
        <taxon>Pseudomonadota</taxon>
        <taxon>Gammaproteobacteria</taxon>
        <taxon>Kangiellales</taxon>
        <taxon>Kangiellaceae</taxon>
        <taxon>Kangiella</taxon>
    </lineage>
</organism>
<dbReference type="GO" id="GO:0006355">
    <property type="term" value="P:regulation of DNA-templated transcription"/>
    <property type="evidence" value="ECO:0007669"/>
    <property type="project" value="InterPro"/>
</dbReference>
<dbReference type="Gene3D" id="3.40.50.2300">
    <property type="match status" value="1"/>
</dbReference>
<keyword evidence="2" id="KW-0902">Two-component regulatory system</keyword>
<dbReference type="GO" id="GO:0005829">
    <property type="term" value="C:cytosol"/>
    <property type="evidence" value="ECO:0007669"/>
    <property type="project" value="TreeGrafter"/>
</dbReference>
<dbReference type="AlphaFoldDB" id="A0A2K9B0K2"/>
<dbReference type="FunFam" id="3.40.50.2300:FF:000001">
    <property type="entry name" value="DNA-binding response regulator PhoB"/>
    <property type="match status" value="1"/>
</dbReference>
<dbReference type="InterPro" id="IPR036388">
    <property type="entry name" value="WH-like_DNA-bd_sf"/>
</dbReference>
<evidence type="ECO:0000256" key="4">
    <source>
        <dbReference type="ARBA" id="ARBA00023125"/>
    </source>
</evidence>